<evidence type="ECO:0000313" key="1">
    <source>
        <dbReference type="EMBL" id="KIM54224.1"/>
    </source>
</evidence>
<dbReference type="Proteomes" id="UP000053989">
    <property type="component" value="Unassembled WGS sequence"/>
</dbReference>
<keyword evidence="2" id="KW-1185">Reference proteome</keyword>
<dbReference type="EMBL" id="KN822159">
    <property type="protein sequence ID" value="KIM54224.1"/>
    <property type="molecule type" value="Genomic_DNA"/>
</dbReference>
<accession>A0A0C3DCV6</accession>
<dbReference type="HOGENOM" id="CLU_2028098_0_0_1"/>
<dbReference type="AlphaFoldDB" id="A0A0C3DCV6"/>
<reference evidence="2" key="2">
    <citation type="submission" date="2015-01" db="EMBL/GenBank/DDBJ databases">
        <title>Evolutionary Origins and Diversification of the Mycorrhizal Mutualists.</title>
        <authorList>
            <consortium name="DOE Joint Genome Institute"/>
            <consortium name="Mycorrhizal Genomics Consortium"/>
            <person name="Kohler A."/>
            <person name="Kuo A."/>
            <person name="Nagy L.G."/>
            <person name="Floudas D."/>
            <person name="Copeland A."/>
            <person name="Barry K.W."/>
            <person name="Cichocki N."/>
            <person name="Veneault-Fourrey C."/>
            <person name="LaButti K."/>
            <person name="Lindquist E.A."/>
            <person name="Lipzen A."/>
            <person name="Lundell T."/>
            <person name="Morin E."/>
            <person name="Murat C."/>
            <person name="Riley R."/>
            <person name="Ohm R."/>
            <person name="Sun H."/>
            <person name="Tunlid A."/>
            <person name="Henrissat B."/>
            <person name="Grigoriev I.V."/>
            <person name="Hibbett D.S."/>
            <person name="Martin F."/>
        </authorList>
    </citation>
    <scope>NUCLEOTIDE SEQUENCE [LARGE SCALE GENOMIC DNA]</scope>
    <source>
        <strain evidence="2">Foug A</strain>
    </source>
</reference>
<protein>
    <submittedName>
        <fullName evidence="1">Uncharacterized protein</fullName>
    </submittedName>
</protein>
<dbReference type="InParanoid" id="A0A0C3DCV6"/>
<name>A0A0C3DCV6_9AGAM</name>
<reference evidence="1 2" key="1">
    <citation type="submission" date="2014-04" db="EMBL/GenBank/DDBJ databases">
        <authorList>
            <consortium name="DOE Joint Genome Institute"/>
            <person name="Kuo A."/>
            <person name="Kohler A."/>
            <person name="Nagy L.G."/>
            <person name="Floudas D."/>
            <person name="Copeland A."/>
            <person name="Barry K.W."/>
            <person name="Cichocki N."/>
            <person name="Veneault-Fourrey C."/>
            <person name="LaButti K."/>
            <person name="Lindquist E.A."/>
            <person name="Lipzen A."/>
            <person name="Lundell T."/>
            <person name="Morin E."/>
            <person name="Murat C."/>
            <person name="Sun H."/>
            <person name="Tunlid A."/>
            <person name="Henrissat B."/>
            <person name="Grigoriev I.V."/>
            <person name="Hibbett D.S."/>
            <person name="Martin F."/>
            <person name="Nordberg H.P."/>
            <person name="Cantor M.N."/>
            <person name="Hua S.X."/>
        </authorList>
    </citation>
    <scope>NUCLEOTIDE SEQUENCE [LARGE SCALE GENOMIC DNA]</scope>
    <source>
        <strain evidence="1 2">Foug A</strain>
    </source>
</reference>
<gene>
    <name evidence="1" type="ORF">SCLCIDRAFT_389587</name>
</gene>
<evidence type="ECO:0000313" key="2">
    <source>
        <dbReference type="Proteomes" id="UP000053989"/>
    </source>
</evidence>
<sequence length="122" mass="13326">MYPPLLCCVSQYVFRMCPSSIAAVPLLVYLISHPAEGVLVSTKDSSLLFMPEVLAGDLLTTLCLGLDISTIGLPQSSPEHCHHIAPKCCTLPQNYQTAISATIMCLLFFRHGTNPQLWSVFS</sequence>
<organism evidence="1 2">
    <name type="scientific">Scleroderma citrinum Foug A</name>
    <dbReference type="NCBI Taxonomy" id="1036808"/>
    <lineage>
        <taxon>Eukaryota</taxon>
        <taxon>Fungi</taxon>
        <taxon>Dikarya</taxon>
        <taxon>Basidiomycota</taxon>
        <taxon>Agaricomycotina</taxon>
        <taxon>Agaricomycetes</taxon>
        <taxon>Agaricomycetidae</taxon>
        <taxon>Boletales</taxon>
        <taxon>Sclerodermatineae</taxon>
        <taxon>Sclerodermataceae</taxon>
        <taxon>Scleroderma</taxon>
    </lineage>
</organism>
<proteinExistence type="predicted"/>